<name>A0ACC3YI04_COLTU</name>
<proteinExistence type="predicted"/>
<gene>
    <name evidence="1" type="ORF">CTRU02_214233</name>
</gene>
<keyword evidence="2" id="KW-1185">Reference proteome</keyword>
<dbReference type="EMBL" id="VUJX02000010">
    <property type="protein sequence ID" value="KAL0931498.1"/>
    <property type="molecule type" value="Genomic_DNA"/>
</dbReference>
<sequence>MEYTAQNAPHYGDDLPATAWYRLLTLEPSDQPTNPLICHLQAQEMSRAGSYEALSYVWGDVKTQKTILINDKPFIIREGLYNALIALRSDFEPKRLWVDAICINQGSVHERNCQVRQMNKIYAGAKRVNVWLGRSSAATDRGIEFLKSFENISTDGWGVHDSESAKVETYWSLFGPFIEGLRQGVLSPNLHDALQLLEKPWWRRMWTLQESVLCRYVTCWCGQKSLPLSCFWNFAWFIYLSLNYGHWSGHPIDASIPWKTAIWVGRLGRMVAKDGKIPLLVALEASWNRAASDPRDKIIGLLGLVDQSSGLALEYGWAVEKVYRKGFAAVLRETKNLSPLGLLSEFSFKRNPMLPSWVPDFEIHSTSGSNDLASLSKSIWSKGNFIMKNSLITGEDHRVITTEEDDSILVVEGISIDVVLEIGKTAPGWNPLDPAHGFVGNPWKEKMREVLMEWRKMIPLSDKNYSTGEPQVDAFWRTVLTDLQQGGALGAQRLKAQDLELLSELESHEGMENLLLTWEDPKKPDARQLRLLEQQNRRFFITSKGYFGLGHPSLQPGDTVCTLKGGDVIYGLRATENGRWIYVGEGYLHGVMDGEITKAATLGEYSYQTFRIE</sequence>
<protein>
    <submittedName>
        <fullName evidence="1">Heterokaryon incompatibility protein</fullName>
    </submittedName>
</protein>
<accession>A0ACC3YI04</accession>
<evidence type="ECO:0000313" key="1">
    <source>
        <dbReference type="EMBL" id="KAL0931498.1"/>
    </source>
</evidence>
<evidence type="ECO:0000313" key="2">
    <source>
        <dbReference type="Proteomes" id="UP000805649"/>
    </source>
</evidence>
<organism evidence="1 2">
    <name type="scientific">Colletotrichum truncatum</name>
    <name type="common">Anthracnose fungus</name>
    <name type="synonym">Colletotrichum capsici</name>
    <dbReference type="NCBI Taxonomy" id="5467"/>
    <lineage>
        <taxon>Eukaryota</taxon>
        <taxon>Fungi</taxon>
        <taxon>Dikarya</taxon>
        <taxon>Ascomycota</taxon>
        <taxon>Pezizomycotina</taxon>
        <taxon>Sordariomycetes</taxon>
        <taxon>Hypocreomycetidae</taxon>
        <taxon>Glomerellales</taxon>
        <taxon>Glomerellaceae</taxon>
        <taxon>Colletotrichum</taxon>
        <taxon>Colletotrichum truncatum species complex</taxon>
    </lineage>
</organism>
<reference evidence="1 2" key="1">
    <citation type="journal article" date="2020" name="Phytopathology">
        <title>Genome Sequence Resources of Colletotrichum truncatum, C. plurivorum, C. musicola, and C. sojae: Four Species Pathogenic to Soybean (Glycine max).</title>
        <authorList>
            <person name="Rogerio F."/>
            <person name="Boufleur T.R."/>
            <person name="Ciampi-Guillardi M."/>
            <person name="Sukno S.A."/>
            <person name="Thon M.R."/>
            <person name="Massola Junior N.S."/>
            <person name="Baroncelli R."/>
        </authorList>
    </citation>
    <scope>NUCLEOTIDE SEQUENCE [LARGE SCALE GENOMIC DNA]</scope>
    <source>
        <strain evidence="1 2">CMES1059</strain>
    </source>
</reference>
<dbReference type="Proteomes" id="UP000805649">
    <property type="component" value="Unassembled WGS sequence"/>
</dbReference>
<comment type="caution">
    <text evidence="1">The sequence shown here is derived from an EMBL/GenBank/DDBJ whole genome shotgun (WGS) entry which is preliminary data.</text>
</comment>